<dbReference type="AlphaFoldDB" id="A0A9Q1K106"/>
<gene>
    <name evidence="1" type="ORF">Cgig2_007782</name>
</gene>
<proteinExistence type="predicted"/>
<protein>
    <submittedName>
        <fullName evidence="1">Uncharacterized protein</fullName>
    </submittedName>
</protein>
<dbReference type="Proteomes" id="UP001153076">
    <property type="component" value="Unassembled WGS sequence"/>
</dbReference>
<keyword evidence="2" id="KW-1185">Reference proteome</keyword>
<reference evidence="1" key="1">
    <citation type="submission" date="2022-04" db="EMBL/GenBank/DDBJ databases">
        <title>Carnegiea gigantea Genome sequencing and assembly v2.</title>
        <authorList>
            <person name="Copetti D."/>
            <person name="Sanderson M.J."/>
            <person name="Burquez A."/>
            <person name="Wojciechowski M.F."/>
        </authorList>
    </citation>
    <scope>NUCLEOTIDE SEQUENCE</scope>
    <source>
        <strain evidence="1">SGP5-SGP5p</strain>
        <tissue evidence="1">Aerial part</tissue>
    </source>
</reference>
<evidence type="ECO:0000313" key="1">
    <source>
        <dbReference type="EMBL" id="KAJ8435161.1"/>
    </source>
</evidence>
<sequence>MLRGWMLSVMESALSKLRWSTFQGWVERNRDKILEARQRDYRSRGRNFALHLVIAFPPFCDTEEMADHVRETFKWRLRKASHPPPLLLEDFQDLYPSFTLPDAEEAACDFNILEIVQATFYMMEVNDVVELSTVSKDVAGDLRSTLKGLQWTSFESWLSVNKCALLEAQLCQRIPLGGNLGTSNS</sequence>
<comment type="caution">
    <text evidence="1">The sequence shown here is derived from an EMBL/GenBank/DDBJ whole genome shotgun (WGS) entry which is preliminary data.</text>
</comment>
<dbReference type="EMBL" id="JAKOGI010000429">
    <property type="protein sequence ID" value="KAJ8435161.1"/>
    <property type="molecule type" value="Genomic_DNA"/>
</dbReference>
<accession>A0A9Q1K106</accession>
<evidence type="ECO:0000313" key="2">
    <source>
        <dbReference type="Proteomes" id="UP001153076"/>
    </source>
</evidence>
<name>A0A9Q1K106_9CARY</name>
<organism evidence="1 2">
    <name type="scientific">Carnegiea gigantea</name>
    <dbReference type="NCBI Taxonomy" id="171969"/>
    <lineage>
        <taxon>Eukaryota</taxon>
        <taxon>Viridiplantae</taxon>
        <taxon>Streptophyta</taxon>
        <taxon>Embryophyta</taxon>
        <taxon>Tracheophyta</taxon>
        <taxon>Spermatophyta</taxon>
        <taxon>Magnoliopsida</taxon>
        <taxon>eudicotyledons</taxon>
        <taxon>Gunneridae</taxon>
        <taxon>Pentapetalae</taxon>
        <taxon>Caryophyllales</taxon>
        <taxon>Cactineae</taxon>
        <taxon>Cactaceae</taxon>
        <taxon>Cactoideae</taxon>
        <taxon>Echinocereeae</taxon>
        <taxon>Carnegiea</taxon>
    </lineage>
</organism>